<proteinExistence type="predicted"/>
<dbReference type="AlphaFoldDB" id="A0A0E9RXV0"/>
<evidence type="ECO:0000313" key="1">
    <source>
        <dbReference type="EMBL" id="JAH33058.1"/>
    </source>
</evidence>
<organism evidence="1">
    <name type="scientific">Anguilla anguilla</name>
    <name type="common">European freshwater eel</name>
    <name type="synonym">Muraena anguilla</name>
    <dbReference type="NCBI Taxonomy" id="7936"/>
    <lineage>
        <taxon>Eukaryota</taxon>
        <taxon>Metazoa</taxon>
        <taxon>Chordata</taxon>
        <taxon>Craniata</taxon>
        <taxon>Vertebrata</taxon>
        <taxon>Euteleostomi</taxon>
        <taxon>Actinopterygii</taxon>
        <taxon>Neopterygii</taxon>
        <taxon>Teleostei</taxon>
        <taxon>Anguilliformes</taxon>
        <taxon>Anguillidae</taxon>
        <taxon>Anguilla</taxon>
    </lineage>
</organism>
<accession>A0A0E9RXV0</accession>
<sequence>MNYQESHIVTPGPYRATKLVRNIELTTVGQLV</sequence>
<reference evidence="1" key="1">
    <citation type="submission" date="2014-11" db="EMBL/GenBank/DDBJ databases">
        <authorList>
            <person name="Amaro Gonzalez C."/>
        </authorList>
    </citation>
    <scope>NUCLEOTIDE SEQUENCE</scope>
</reference>
<dbReference type="EMBL" id="GBXM01075519">
    <property type="protein sequence ID" value="JAH33058.1"/>
    <property type="molecule type" value="Transcribed_RNA"/>
</dbReference>
<name>A0A0E9RXV0_ANGAN</name>
<reference evidence="1" key="2">
    <citation type="journal article" date="2015" name="Fish Shellfish Immunol.">
        <title>Early steps in the European eel (Anguilla anguilla)-Vibrio vulnificus interaction in the gills: Role of the RtxA13 toxin.</title>
        <authorList>
            <person name="Callol A."/>
            <person name="Pajuelo D."/>
            <person name="Ebbesson L."/>
            <person name="Teles M."/>
            <person name="MacKenzie S."/>
            <person name="Amaro C."/>
        </authorList>
    </citation>
    <scope>NUCLEOTIDE SEQUENCE</scope>
</reference>
<protein>
    <submittedName>
        <fullName evidence="1">Uncharacterized protein</fullName>
    </submittedName>
</protein>